<protein>
    <recommendedName>
        <fullName evidence="6">Probable membrane transporter protein</fullName>
    </recommendedName>
</protein>
<keyword evidence="3 6" id="KW-0812">Transmembrane</keyword>
<dbReference type="Proteomes" id="UP000639294">
    <property type="component" value="Unassembled WGS sequence"/>
</dbReference>
<evidence type="ECO:0000256" key="3">
    <source>
        <dbReference type="ARBA" id="ARBA00022692"/>
    </source>
</evidence>
<dbReference type="RefSeq" id="WP_196172906.1">
    <property type="nucleotide sequence ID" value="NZ_JADLJR010000006.1"/>
</dbReference>
<name>A0ABS0FWB5_9PSED</name>
<comment type="caution">
    <text evidence="7">The sequence shown here is derived from an EMBL/GenBank/DDBJ whole genome shotgun (WGS) entry which is preliminary data.</text>
</comment>
<keyword evidence="5 6" id="KW-0472">Membrane</keyword>
<evidence type="ECO:0000256" key="1">
    <source>
        <dbReference type="ARBA" id="ARBA00004141"/>
    </source>
</evidence>
<feature type="transmembrane region" description="Helical" evidence="6">
    <location>
        <begin position="137"/>
        <end position="160"/>
    </location>
</feature>
<dbReference type="Pfam" id="PF01925">
    <property type="entry name" value="TauE"/>
    <property type="match status" value="1"/>
</dbReference>
<gene>
    <name evidence="7" type="ORF">IRZ77_03515</name>
</gene>
<feature type="transmembrane region" description="Helical" evidence="6">
    <location>
        <begin position="73"/>
        <end position="92"/>
    </location>
</feature>
<dbReference type="InterPro" id="IPR051598">
    <property type="entry name" value="TSUP/Inactive_protease-like"/>
</dbReference>
<keyword evidence="8" id="KW-1185">Reference proteome</keyword>
<sequence length="249" mass="26336">MINFAFDFLFGVLMGALGGFFGIGGGLVAIPFMTLILGLNQTMAQATALVMMVPNVALALWRDQQRSPIRWSHAFPLAAMGFITAGIGARAAVHLNPLYIRMGFAVLMLGLAALTLLRNRISHRESKPKAQPSPLRLGALGSGCGVLGGFFGVGASVVAVPVLTGVFGLSQLAAQGMALTLALPSTVITLATYCWNGHVDWPMGLAMALGGLLSVGWGVKWAYRVHERHLRILFAVFLVASATMLFIKG</sequence>
<proteinExistence type="inferred from homology"/>
<dbReference type="PANTHER" id="PTHR43701">
    <property type="entry name" value="MEMBRANE TRANSPORTER PROTEIN MJ0441-RELATED"/>
    <property type="match status" value="1"/>
</dbReference>
<evidence type="ECO:0000256" key="5">
    <source>
        <dbReference type="ARBA" id="ARBA00023136"/>
    </source>
</evidence>
<keyword evidence="4 6" id="KW-1133">Transmembrane helix</keyword>
<comment type="similarity">
    <text evidence="2 6">Belongs to the 4-toluene sulfonate uptake permease (TSUP) (TC 2.A.102) family.</text>
</comment>
<comment type="subcellular location">
    <subcellularLocation>
        <location evidence="6">Cell membrane</location>
        <topology evidence="6">Multi-pass membrane protein</topology>
    </subcellularLocation>
    <subcellularLocation>
        <location evidence="1">Membrane</location>
        <topology evidence="1">Multi-pass membrane protein</topology>
    </subcellularLocation>
</comment>
<dbReference type="InterPro" id="IPR002781">
    <property type="entry name" value="TM_pro_TauE-like"/>
</dbReference>
<feature type="transmembrane region" description="Helical" evidence="6">
    <location>
        <begin position="205"/>
        <end position="223"/>
    </location>
</feature>
<accession>A0ABS0FWB5</accession>
<evidence type="ECO:0000256" key="2">
    <source>
        <dbReference type="ARBA" id="ARBA00009142"/>
    </source>
</evidence>
<feature type="transmembrane region" description="Helical" evidence="6">
    <location>
        <begin position="12"/>
        <end position="37"/>
    </location>
</feature>
<dbReference type="EMBL" id="JADLJS010000003">
    <property type="protein sequence ID" value="MBF8644627.1"/>
    <property type="molecule type" value="Genomic_DNA"/>
</dbReference>
<evidence type="ECO:0000313" key="8">
    <source>
        <dbReference type="Proteomes" id="UP000639294"/>
    </source>
</evidence>
<reference evidence="7 8" key="1">
    <citation type="submission" date="2020-10" db="EMBL/GenBank/DDBJ databases">
        <title>Genome sequences of Pseudomonas isolates.</title>
        <authorList>
            <person name="Wessels L."/>
            <person name="Reich F."/>
            <person name="Hammerl J."/>
        </authorList>
    </citation>
    <scope>NUCLEOTIDE SEQUENCE [LARGE SCALE GENOMIC DNA]</scope>
    <source>
        <strain evidence="7 8">20-MO00628-0</strain>
    </source>
</reference>
<organism evidence="7 8">
    <name type="scientific">Pseudomonas pudica</name>
    <dbReference type="NCBI Taxonomy" id="272772"/>
    <lineage>
        <taxon>Bacteria</taxon>
        <taxon>Pseudomonadati</taxon>
        <taxon>Pseudomonadota</taxon>
        <taxon>Gammaproteobacteria</taxon>
        <taxon>Pseudomonadales</taxon>
        <taxon>Pseudomonadaceae</taxon>
        <taxon>Pseudomonas</taxon>
    </lineage>
</organism>
<feature type="transmembrane region" description="Helical" evidence="6">
    <location>
        <begin position="98"/>
        <end position="117"/>
    </location>
</feature>
<evidence type="ECO:0000256" key="6">
    <source>
        <dbReference type="RuleBase" id="RU363041"/>
    </source>
</evidence>
<keyword evidence="6" id="KW-1003">Cell membrane</keyword>
<evidence type="ECO:0000313" key="7">
    <source>
        <dbReference type="EMBL" id="MBF8644627.1"/>
    </source>
</evidence>
<evidence type="ECO:0000256" key="4">
    <source>
        <dbReference type="ARBA" id="ARBA00022989"/>
    </source>
</evidence>
<feature type="transmembrane region" description="Helical" evidence="6">
    <location>
        <begin position="229"/>
        <end position="247"/>
    </location>
</feature>
<dbReference type="PANTHER" id="PTHR43701:SF2">
    <property type="entry name" value="MEMBRANE TRANSPORTER PROTEIN YJNA-RELATED"/>
    <property type="match status" value="1"/>
</dbReference>